<name>A0A7S1I0U6_9EUGL</name>
<dbReference type="CDD" id="cd09280">
    <property type="entry name" value="RNase_HI_eukaryote_like"/>
    <property type="match status" value="1"/>
</dbReference>
<evidence type="ECO:0000256" key="2">
    <source>
        <dbReference type="ARBA" id="ARBA00005300"/>
    </source>
</evidence>
<sequence>MVEKLLGPTQTNNRAEMTAVLYALKILHTWVPLQVCTESQLVVDTILYWMEGWRRRGWKTKMGKPVENVDLWQEIVEALENRRAETIWIKVPSHMDIEGTERADKLAKQGVKKHRVPMREEEKQEIQRKGQKTKEREEEGEKNSREFKTKGNKYPQEEKE</sequence>
<proteinExistence type="inferred from homology"/>
<keyword evidence="5" id="KW-0479">Metal-binding</keyword>
<evidence type="ECO:0000256" key="4">
    <source>
        <dbReference type="ARBA" id="ARBA00022722"/>
    </source>
</evidence>
<comment type="catalytic activity">
    <reaction evidence="1">
        <text>Endonucleolytic cleavage to 5'-phosphomonoester.</text>
        <dbReference type="EC" id="3.1.26.4"/>
    </reaction>
</comment>
<dbReference type="GO" id="GO:0046872">
    <property type="term" value="F:metal ion binding"/>
    <property type="evidence" value="ECO:0007669"/>
    <property type="project" value="UniProtKB-KW"/>
</dbReference>
<feature type="region of interest" description="Disordered" evidence="8">
    <location>
        <begin position="99"/>
        <end position="160"/>
    </location>
</feature>
<dbReference type="GO" id="GO:0003676">
    <property type="term" value="F:nucleic acid binding"/>
    <property type="evidence" value="ECO:0007669"/>
    <property type="project" value="InterPro"/>
</dbReference>
<dbReference type="EMBL" id="HBGA01020794">
    <property type="protein sequence ID" value="CAD8996989.1"/>
    <property type="molecule type" value="Transcribed_RNA"/>
</dbReference>
<feature type="compositionally biased region" description="Basic and acidic residues" evidence="8">
    <location>
        <begin position="117"/>
        <end position="160"/>
    </location>
</feature>
<evidence type="ECO:0000256" key="5">
    <source>
        <dbReference type="ARBA" id="ARBA00022723"/>
    </source>
</evidence>
<keyword evidence="7" id="KW-0378">Hydrolase</keyword>
<dbReference type="InterPro" id="IPR002156">
    <property type="entry name" value="RNaseH_domain"/>
</dbReference>
<reference evidence="10" key="1">
    <citation type="submission" date="2021-01" db="EMBL/GenBank/DDBJ databases">
        <authorList>
            <person name="Corre E."/>
            <person name="Pelletier E."/>
            <person name="Niang G."/>
            <person name="Scheremetjew M."/>
            <person name="Finn R."/>
            <person name="Kale V."/>
            <person name="Holt S."/>
            <person name="Cochrane G."/>
            <person name="Meng A."/>
            <person name="Brown T."/>
            <person name="Cohen L."/>
        </authorList>
    </citation>
    <scope>NUCLEOTIDE SEQUENCE</scope>
    <source>
        <strain evidence="10">NIES-381</strain>
    </source>
</reference>
<dbReference type="PANTHER" id="PTHR10642:SF26">
    <property type="entry name" value="RIBONUCLEASE H1"/>
    <property type="match status" value="1"/>
</dbReference>
<dbReference type="Gene3D" id="3.30.420.10">
    <property type="entry name" value="Ribonuclease H-like superfamily/Ribonuclease H"/>
    <property type="match status" value="1"/>
</dbReference>
<feature type="domain" description="RNase H type-1" evidence="9">
    <location>
        <begin position="1"/>
        <end position="112"/>
    </location>
</feature>
<evidence type="ECO:0000256" key="6">
    <source>
        <dbReference type="ARBA" id="ARBA00022759"/>
    </source>
</evidence>
<evidence type="ECO:0000259" key="9">
    <source>
        <dbReference type="PROSITE" id="PS50879"/>
    </source>
</evidence>
<evidence type="ECO:0000256" key="1">
    <source>
        <dbReference type="ARBA" id="ARBA00000077"/>
    </source>
</evidence>
<dbReference type="Pfam" id="PF00075">
    <property type="entry name" value="RNase_H"/>
    <property type="match status" value="1"/>
</dbReference>
<comment type="similarity">
    <text evidence="2">Belongs to the RNase H family.</text>
</comment>
<dbReference type="PROSITE" id="PS50879">
    <property type="entry name" value="RNASE_H_1"/>
    <property type="match status" value="1"/>
</dbReference>
<dbReference type="InterPro" id="IPR050092">
    <property type="entry name" value="RNase_H"/>
</dbReference>
<dbReference type="InterPro" id="IPR012337">
    <property type="entry name" value="RNaseH-like_sf"/>
</dbReference>
<dbReference type="GO" id="GO:0043137">
    <property type="term" value="P:DNA replication, removal of RNA primer"/>
    <property type="evidence" value="ECO:0007669"/>
    <property type="project" value="TreeGrafter"/>
</dbReference>
<dbReference type="GO" id="GO:0004523">
    <property type="term" value="F:RNA-DNA hybrid ribonuclease activity"/>
    <property type="evidence" value="ECO:0007669"/>
    <property type="project" value="UniProtKB-EC"/>
</dbReference>
<evidence type="ECO:0000313" key="10">
    <source>
        <dbReference type="EMBL" id="CAD8996989.1"/>
    </source>
</evidence>
<dbReference type="SUPFAM" id="SSF53098">
    <property type="entry name" value="Ribonuclease H-like"/>
    <property type="match status" value="1"/>
</dbReference>
<dbReference type="AlphaFoldDB" id="A0A7S1I0U6"/>
<dbReference type="EC" id="3.1.26.4" evidence="3"/>
<keyword evidence="4" id="KW-0540">Nuclease</keyword>
<organism evidence="10">
    <name type="scientific">Eutreptiella gymnastica</name>
    <dbReference type="NCBI Taxonomy" id="73025"/>
    <lineage>
        <taxon>Eukaryota</taxon>
        <taxon>Discoba</taxon>
        <taxon>Euglenozoa</taxon>
        <taxon>Euglenida</taxon>
        <taxon>Spirocuta</taxon>
        <taxon>Euglenophyceae</taxon>
        <taxon>Eutreptiales</taxon>
        <taxon>Eutreptiaceae</taxon>
        <taxon>Eutreptiella</taxon>
    </lineage>
</organism>
<protein>
    <recommendedName>
        <fullName evidence="3">ribonuclease H</fullName>
        <ecNumber evidence="3">3.1.26.4</ecNumber>
    </recommendedName>
</protein>
<dbReference type="PANTHER" id="PTHR10642">
    <property type="entry name" value="RIBONUCLEASE H1"/>
    <property type="match status" value="1"/>
</dbReference>
<evidence type="ECO:0000256" key="3">
    <source>
        <dbReference type="ARBA" id="ARBA00012180"/>
    </source>
</evidence>
<evidence type="ECO:0000256" key="8">
    <source>
        <dbReference type="SAM" id="MobiDB-lite"/>
    </source>
</evidence>
<accession>A0A7S1I0U6</accession>
<evidence type="ECO:0000256" key="7">
    <source>
        <dbReference type="ARBA" id="ARBA00022801"/>
    </source>
</evidence>
<gene>
    <name evidence="10" type="ORF">EGYM00392_LOCUS8053</name>
</gene>
<dbReference type="InterPro" id="IPR036397">
    <property type="entry name" value="RNaseH_sf"/>
</dbReference>
<keyword evidence="6" id="KW-0255">Endonuclease</keyword>